<sequence>MSYEELFNFLTPSLSFFNKKIASKDSLFEDVYEYALKQGFVTEEFLEKITLREKTFPTGISLGNIGAAIPHTDADYVKKEFIAVYVLDEPVVFQSMEDNTQDVLVTIVFVLGLRKPHSQLEMLQTLIALLQDEKVITKFTQLNSFDELKTLLIEEGDQKDEKN</sequence>
<feature type="domain" description="PTS EIIA type-2" evidence="1">
    <location>
        <begin position="8"/>
        <end position="155"/>
    </location>
</feature>
<dbReference type="OrthoDB" id="370976at2"/>
<dbReference type="CDD" id="cd00211">
    <property type="entry name" value="PTS_IIA_fru"/>
    <property type="match status" value="1"/>
</dbReference>
<dbReference type="PANTHER" id="PTHR47738">
    <property type="entry name" value="PTS SYSTEM FRUCTOSE-LIKE EIIA COMPONENT-RELATED"/>
    <property type="match status" value="1"/>
</dbReference>
<dbReference type="RefSeq" id="WP_126814060.1">
    <property type="nucleotide sequence ID" value="NZ_NGKC01000010.1"/>
</dbReference>
<dbReference type="InterPro" id="IPR016152">
    <property type="entry name" value="PTrfase/Anion_transptr"/>
</dbReference>
<keyword evidence="3" id="KW-1185">Reference proteome</keyword>
<name>A0A430AS75_9ENTE</name>
<dbReference type="SUPFAM" id="SSF55804">
    <property type="entry name" value="Phoshotransferase/anion transport protein"/>
    <property type="match status" value="1"/>
</dbReference>
<reference evidence="2 3" key="1">
    <citation type="submission" date="2017-05" db="EMBL/GenBank/DDBJ databases">
        <title>Vagococcus spp. assemblies.</title>
        <authorList>
            <person name="Gulvik C.A."/>
        </authorList>
    </citation>
    <scope>NUCLEOTIDE SEQUENCE [LARGE SCALE GENOMIC DNA]</scope>
    <source>
        <strain evidence="2 3">LMG 24798</strain>
    </source>
</reference>
<evidence type="ECO:0000313" key="3">
    <source>
        <dbReference type="Proteomes" id="UP000286773"/>
    </source>
</evidence>
<dbReference type="AlphaFoldDB" id="A0A430AS75"/>
<dbReference type="PROSITE" id="PS51094">
    <property type="entry name" value="PTS_EIIA_TYPE_2"/>
    <property type="match status" value="1"/>
</dbReference>
<evidence type="ECO:0000313" key="2">
    <source>
        <dbReference type="EMBL" id="RSU10911.1"/>
    </source>
</evidence>
<accession>A0A430AS75</accession>
<dbReference type="Pfam" id="PF00359">
    <property type="entry name" value="PTS_EIIA_2"/>
    <property type="match status" value="1"/>
</dbReference>
<protein>
    <recommendedName>
        <fullName evidence="1">PTS EIIA type-2 domain-containing protein</fullName>
    </recommendedName>
</protein>
<organism evidence="2 3">
    <name type="scientific">Vagococcus acidifermentans</name>
    <dbReference type="NCBI Taxonomy" id="564710"/>
    <lineage>
        <taxon>Bacteria</taxon>
        <taxon>Bacillati</taxon>
        <taxon>Bacillota</taxon>
        <taxon>Bacilli</taxon>
        <taxon>Lactobacillales</taxon>
        <taxon>Enterococcaceae</taxon>
        <taxon>Vagococcus</taxon>
    </lineage>
</organism>
<dbReference type="Proteomes" id="UP000286773">
    <property type="component" value="Unassembled WGS sequence"/>
</dbReference>
<dbReference type="Gene3D" id="3.40.930.10">
    <property type="entry name" value="Mannitol-specific EII, Chain A"/>
    <property type="match status" value="1"/>
</dbReference>
<proteinExistence type="predicted"/>
<dbReference type="InterPro" id="IPR051541">
    <property type="entry name" value="PTS_SugarTrans_NitroReg"/>
</dbReference>
<dbReference type="InterPro" id="IPR002178">
    <property type="entry name" value="PTS_EIIA_type-2_dom"/>
</dbReference>
<gene>
    <name evidence="2" type="ORF">CBF27_09455</name>
</gene>
<comment type="caution">
    <text evidence="2">The sequence shown here is derived from an EMBL/GenBank/DDBJ whole genome shotgun (WGS) entry which is preliminary data.</text>
</comment>
<dbReference type="PANTHER" id="PTHR47738:SF3">
    <property type="entry name" value="PHOSPHOTRANSFERASE SYSTEM MANNITOL_FRUCTOSE-SPECIFIC IIA DOMAIN CONTAINING PROTEIN"/>
    <property type="match status" value="1"/>
</dbReference>
<evidence type="ECO:0000259" key="1">
    <source>
        <dbReference type="PROSITE" id="PS51094"/>
    </source>
</evidence>
<dbReference type="EMBL" id="NGKC01000010">
    <property type="protein sequence ID" value="RSU10911.1"/>
    <property type="molecule type" value="Genomic_DNA"/>
</dbReference>